<dbReference type="EMBL" id="CAHIKZ030003271">
    <property type="protein sequence ID" value="CAE1298275.1"/>
    <property type="molecule type" value="Genomic_DNA"/>
</dbReference>
<feature type="transmembrane region" description="Helical" evidence="1">
    <location>
        <begin position="95"/>
        <end position="116"/>
    </location>
</feature>
<feature type="transmembrane region" description="Helical" evidence="1">
    <location>
        <begin position="15"/>
        <end position="32"/>
    </location>
</feature>
<dbReference type="AlphaFoldDB" id="A0A812DGI7"/>
<feature type="transmembrane region" description="Helical" evidence="1">
    <location>
        <begin position="69"/>
        <end position="88"/>
    </location>
</feature>
<accession>A0A812DGI7</accession>
<reference evidence="2" key="1">
    <citation type="submission" date="2021-01" db="EMBL/GenBank/DDBJ databases">
        <authorList>
            <person name="Li R."/>
            <person name="Bekaert M."/>
        </authorList>
    </citation>
    <scope>NUCLEOTIDE SEQUENCE</scope>
    <source>
        <strain evidence="2">Farmed</strain>
    </source>
</reference>
<dbReference type="Proteomes" id="UP000597762">
    <property type="component" value="Unassembled WGS sequence"/>
</dbReference>
<feature type="transmembrane region" description="Helical" evidence="1">
    <location>
        <begin position="122"/>
        <end position="141"/>
    </location>
</feature>
<keyword evidence="1" id="KW-0472">Membrane</keyword>
<evidence type="ECO:0000313" key="2">
    <source>
        <dbReference type="EMBL" id="CAE1298275.1"/>
    </source>
</evidence>
<organism evidence="2 3">
    <name type="scientific">Acanthosepion pharaonis</name>
    <name type="common">Pharaoh cuttlefish</name>
    <name type="synonym">Sepia pharaonis</name>
    <dbReference type="NCBI Taxonomy" id="158019"/>
    <lineage>
        <taxon>Eukaryota</taxon>
        <taxon>Metazoa</taxon>
        <taxon>Spiralia</taxon>
        <taxon>Lophotrochozoa</taxon>
        <taxon>Mollusca</taxon>
        <taxon>Cephalopoda</taxon>
        <taxon>Coleoidea</taxon>
        <taxon>Decapodiformes</taxon>
        <taxon>Sepiida</taxon>
        <taxon>Sepiina</taxon>
        <taxon>Sepiidae</taxon>
        <taxon>Acanthosepion</taxon>
    </lineage>
</organism>
<evidence type="ECO:0000313" key="3">
    <source>
        <dbReference type="Proteomes" id="UP000597762"/>
    </source>
</evidence>
<keyword evidence="1" id="KW-0812">Transmembrane</keyword>
<sequence>MPVYSNTPLFHPDQFNAPFILPCLFILTSRLFHTTCFEFTLNVYSTLSDYSSIPVFLAFYSTLSVYSRLPFYSCLFILISPCISFIQICPFIPPFHFFSNVPVYLSLFVCYSLPVYSNLPDYVSTSSILSYPFIPPLLFLTHPARLFEYHRSFHHNCSGLPLYYSIPFYSDLPVCSVLPIYCNLSVCTIMPVYCNLFQHVYLFNR</sequence>
<protein>
    <submittedName>
        <fullName evidence="2">Uncharacterized protein</fullName>
    </submittedName>
</protein>
<comment type="caution">
    <text evidence="2">The sequence shown here is derived from an EMBL/GenBank/DDBJ whole genome shotgun (WGS) entry which is preliminary data.</text>
</comment>
<keyword evidence="1" id="KW-1133">Transmembrane helix</keyword>
<evidence type="ECO:0000256" key="1">
    <source>
        <dbReference type="SAM" id="Phobius"/>
    </source>
</evidence>
<name>A0A812DGI7_ACAPH</name>
<proteinExistence type="predicted"/>
<gene>
    <name evidence="2" type="ORF">SPHA_52494</name>
</gene>
<keyword evidence="3" id="KW-1185">Reference proteome</keyword>